<evidence type="ECO:0000313" key="3">
    <source>
        <dbReference type="Proteomes" id="UP000288805"/>
    </source>
</evidence>
<organism evidence="2 3">
    <name type="scientific">Vitis vinifera</name>
    <name type="common">Grape</name>
    <dbReference type="NCBI Taxonomy" id="29760"/>
    <lineage>
        <taxon>Eukaryota</taxon>
        <taxon>Viridiplantae</taxon>
        <taxon>Streptophyta</taxon>
        <taxon>Embryophyta</taxon>
        <taxon>Tracheophyta</taxon>
        <taxon>Spermatophyta</taxon>
        <taxon>Magnoliopsida</taxon>
        <taxon>eudicotyledons</taxon>
        <taxon>Gunneridae</taxon>
        <taxon>Pentapetalae</taxon>
        <taxon>rosids</taxon>
        <taxon>Vitales</taxon>
        <taxon>Vitaceae</taxon>
        <taxon>Viteae</taxon>
        <taxon>Vitis</taxon>
    </lineage>
</organism>
<reference evidence="2 3" key="1">
    <citation type="journal article" date="2018" name="PLoS Genet.">
        <title>Population sequencing reveals clonal diversity and ancestral inbreeding in the grapevine cultivar Chardonnay.</title>
        <authorList>
            <person name="Roach M.J."/>
            <person name="Johnson D.L."/>
            <person name="Bohlmann J."/>
            <person name="van Vuuren H.J."/>
            <person name="Jones S.J."/>
            <person name="Pretorius I.S."/>
            <person name="Schmidt S.A."/>
            <person name="Borneman A.R."/>
        </authorList>
    </citation>
    <scope>NUCLEOTIDE SEQUENCE [LARGE SCALE GENOMIC DNA]</scope>
    <source>
        <strain evidence="3">cv. Chardonnay</strain>
        <tissue evidence="2">Leaf</tissue>
    </source>
</reference>
<dbReference type="AlphaFoldDB" id="A0A438H265"/>
<evidence type="ECO:0000256" key="1">
    <source>
        <dbReference type="SAM" id="MobiDB-lite"/>
    </source>
</evidence>
<feature type="region of interest" description="Disordered" evidence="1">
    <location>
        <begin position="1"/>
        <end position="25"/>
    </location>
</feature>
<evidence type="ECO:0000313" key="2">
    <source>
        <dbReference type="EMBL" id="RVW78704.1"/>
    </source>
</evidence>
<evidence type="ECO:0008006" key="4">
    <source>
        <dbReference type="Google" id="ProtNLM"/>
    </source>
</evidence>
<name>A0A438H265_VITVI</name>
<proteinExistence type="predicted"/>
<gene>
    <name evidence="2" type="ORF">CK203_048478</name>
</gene>
<dbReference type="Proteomes" id="UP000288805">
    <property type="component" value="Unassembled WGS sequence"/>
</dbReference>
<protein>
    <recommendedName>
        <fullName evidence="4">Retrotransposon Copia-like N-terminal domain-containing protein</fullName>
    </recommendedName>
</protein>
<dbReference type="EMBL" id="QGNW01000292">
    <property type="protein sequence ID" value="RVW78704.1"/>
    <property type="molecule type" value="Genomic_DNA"/>
</dbReference>
<sequence length="215" mass="24393">MSGISEDEVSEDNMKFDKPVPAQSSKGNHSLPIALYQLNGQNFLWWSQSVMHFIRRKGKKCFDLEWSSSVDSARFKKMLEKERVFEFLVGLNKELDEVRRCVLVKEPLPFTREVFLEVQREESRRTVMMGKTTKTIMVCQTSAPSVSTMEVNFLSSSYTPCSGNLKIRIAGGTLCPNARKGSIFLSKNLTLKSVLHVPNLACNFLPVNKLTTDFN</sequence>
<feature type="compositionally biased region" description="Acidic residues" evidence="1">
    <location>
        <begin position="1"/>
        <end position="11"/>
    </location>
</feature>
<accession>A0A438H265</accession>
<comment type="caution">
    <text evidence="2">The sequence shown here is derived from an EMBL/GenBank/DDBJ whole genome shotgun (WGS) entry which is preliminary data.</text>
</comment>